<dbReference type="InterPro" id="IPR005543">
    <property type="entry name" value="PASTA_dom"/>
</dbReference>
<dbReference type="EMBL" id="CAFBIY010000253">
    <property type="protein sequence ID" value="CAB4853423.1"/>
    <property type="molecule type" value="Genomic_DNA"/>
</dbReference>
<dbReference type="Gene3D" id="1.10.510.10">
    <property type="entry name" value="Transferase(Phosphotransferase) domain 1"/>
    <property type="match status" value="1"/>
</dbReference>
<dbReference type="AlphaFoldDB" id="A0A6J6ZLQ2"/>
<dbReference type="SUPFAM" id="SSF56112">
    <property type="entry name" value="Protein kinase-like (PK-like)"/>
    <property type="match status" value="1"/>
</dbReference>
<dbReference type="EMBL" id="CAESGF010000005">
    <property type="protein sequence ID" value="CAB4363420.1"/>
    <property type="molecule type" value="Genomic_DNA"/>
</dbReference>
<keyword evidence="1" id="KW-0808">Transferase</keyword>
<feature type="domain" description="PASTA" evidence="7">
    <location>
        <begin position="405"/>
        <end position="470"/>
    </location>
</feature>
<dbReference type="InterPro" id="IPR000719">
    <property type="entry name" value="Prot_kinase_dom"/>
</dbReference>
<sequence>MVQNNPQSSGRIVAGRYRLGPRLGSGVDVAAFEAFDEQLQKVVVLKVVHPDLGDAPQVRREFRATMAIAAGIDHPNVATIIDYGTDQWGPREVLFVVSERFAGGTLRDILDRGRLLAPSQALMVGLDACKGLDAVHRSGLVHADVRPSTLVFGEDRRVRLLDVGLAQLLASAGVGTNAHDNDRVRYASPERAADLPVEAKSDVYSLCLTLIESLSGSVPFESDSAVATLANRVDKLMPVSADLGPLAAVLERAGRPLAADRYTAAEFGRALVQAAEKLPRPAPLPIIGNASFVADPVDTAAADARTRVGESSIAVPDAILPDISAALLLTEASPVLPSSFEERSASRALRADEFGVDGESGVVQVDDRDLDEYPEPPSGRMRKWIVVALVVLAAAGGALAWYLSRPDHVTVPVLAGVEQGIALNQVAGDFSAVAETEPSEDVPSGMVIRTDPGAGASVEKGSALTLFVSSGPAPRVLSELAGLTLAQAQEKLDSIALVLQEGEPVFDETVESGKVVSWTVPDSPTLTAGGTVPKGTTVLVVLSKGPSPLVVPDVSGQSFAAAKASLEAMGFVVTQAEDVFSPAVAAGLVAVQTPLSGTELQKGETITLGLSKGPELVALPSAAGLDYNGIVTALQTLGFGLGQVNGSTKAAFVGYHVNAVAVPAGTLVPKGTVVELFFNAK</sequence>
<feature type="domain" description="Protein kinase" evidence="6">
    <location>
        <begin position="17"/>
        <end position="278"/>
    </location>
</feature>
<dbReference type="InterPro" id="IPR011009">
    <property type="entry name" value="Kinase-like_dom_sf"/>
</dbReference>
<dbReference type="Gene3D" id="3.30.200.20">
    <property type="entry name" value="Phosphorylase Kinase, domain 1"/>
    <property type="match status" value="1"/>
</dbReference>
<evidence type="ECO:0000313" key="13">
    <source>
        <dbReference type="EMBL" id="CAB4994642.1"/>
    </source>
</evidence>
<keyword evidence="4" id="KW-0418">Kinase</keyword>
<keyword evidence="3" id="KW-0547">Nucleotide-binding</keyword>
<dbReference type="PANTHER" id="PTHR43289">
    <property type="entry name" value="MITOGEN-ACTIVATED PROTEIN KINASE KINASE KINASE 20-RELATED"/>
    <property type="match status" value="1"/>
</dbReference>
<evidence type="ECO:0000256" key="3">
    <source>
        <dbReference type="ARBA" id="ARBA00022741"/>
    </source>
</evidence>
<gene>
    <name evidence="9" type="ORF">UFOPK2656_01578</name>
    <name evidence="10" type="ORF">UFOPK3099_01232</name>
    <name evidence="11" type="ORF">UFOPK3267_02954</name>
    <name evidence="12" type="ORF">UFOPK3651_01100</name>
    <name evidence="13" type="ORF">UFOPK3931_01709</name>
    <name evidence="8" type="ORF">UFOPK4189_01199</name>
</gene>
<evidence type="ECO:0000259" key="6">
    <source>
        <dbReference type="PROSITE" id="PS50011"/>
    </source>
</evidence>
<name>A0A6J6ZLQ2_9ZZZZ</name>
<dbReference type="CDD" id="cd14014">
    <property type="entry name" value="STKc_PknB_like"/>
    <property type="match status" value="1"/>
</dbReference>
<dbReference type="SMART" id="SM00740">
    <property type="entry name" value="PASTA"/>
    <property type="match status" value="3"/>
</dbReference>
<feature type="domain" description="PASTA" evidence="7">
    <location>
        <begin position="471"/>
        <end position="544"/>
    </location>
</feature>
<dbReference type="Gene3D" id="3.30.10.20">
    <property type="match status" value="3"/>
</dbReference>
<evidence type="ECO:0000259" key="7">
    <source>
        <dbReference type="PROSITE" id="PS51178"/>
    </source>
</evidence>
<evidence type="ECO:0000256" key="4">
    <source>
        <dbReference type="ARBA" id="ARBA00022777"/>
    </source>
</evidence>
<evidence type="ECO:0000313" key="12">
    <source>
        <dbReference type="EMBL" id="CAB4924945.1"/>
    </source>
</evidence>
<dbReference type="PROSITE" id="PS50011">
    <property type="entry name" value="PROTEIN_KINASE_DOM"/>
    <property type="match status" value="1"/>
</dbReference>
<protein>
    <submittedName>
        <fullName evidence="10">Unannotated protein</fullName>
    </submittedName>
</protein>
<dbReference type="Pfam" id="PF03793">
    <property type="entry name" value="PASTA"/>
    <property type="match status" value="2"/>
</dbReference>
<reference evidence="10" key="1">
    <citation type="submission" date="2020-05" db="EMBL/GenBank/DDBJ databases">
        <authorList>
            <person name="Chiriac C."/>
            <person name="Salcher M."/>
            <person name="Ghai R."/>
            <person name="Kavagutti S V."/>
        </authorList>
    </citation>
    <scope>NUCLEOTIDE SEQUENCE</scope>
</reference>
<dbReference type="Pfam" id="PF00069">
    <property type="entry name" value="Pkinase"/>
    <property type="match status" value="1"/>
</dbReference>
<evidence type="ECO:0000313" key="11">
    <source>
        <dbReference type="EMBL" id="CAB4853423.1"/>
    </source>
</evidence>
<dbReference type="PROSITE" id="PS51178">
    <property type="entry name" value="PASTA"/>
    <property type="match status" value="3"/>
</dbReference>
<evidence type="ECO:0000256" key="2">
    <source>
        <dbReference type="ARBA" id="ARBA00022737"/>
    </source>
</evidence>
<dbReference type="EMBL" id="CAFBMT010000005">
    <property type="protein sequence ID" value="CAB4924945.1"/>
    <property type="molecule type" value="Genomic_DNA"/>
</dbReference>
<evidence type="ECO:0000256" key="5">
    <source>
        <dbReference type="ARBA" id="ARBA00022840"/>
    </source>
</evidence>
<keyword evidence="5" id="KW-0067">ATP-binding</keyword>
<dbReference type="PANTHER" id="PTHR43289:SF6">
    <property type="entry name" value="SERINE_THREONINE-PROTEIN KINASE NEKL-3"/>
    <property type="match status" value="1"/>
</dbReference>
<accession>A0A6J6ZLQ2</accession>
<evidence type="ECO:0000313" key="10">
    <source>
        <dbReference type="EMBL" id="CAB4818267.1"/>
    </source>
</evidence>
<dbReference type="GO" id="GO:0005524">
    <property type="term" value="F:ATP binding"/>
    <property type="evidence" value="ECO:0007669"/>
    <property type="project" value="UniProtKB-KW"/>
</dbReference>
<evidence type="ECO:0000256" key="1">
    <source>
        <dbReference type="ARBA" id="ARBA00022679"/>
    </source>
</evidence>
<feature type="domain" description="PASTA" evidence="7">
    <location>
        <begin position="545"/>
        <end position="612"/>
    </location>
</feature>
<dbReference type="CDD" id="cd06577">
    <property type="entry name" value="PASTA_pknB"/>
    <property type="match status" value="3"/>
</dbReference>
<evidence type="ECO:0000313" key="9">
    <source>
        <dbReference type="EMBL" id="CAB4723685.1"/>
    </source>
</evidence>
<organism evidence="10">
    <name type="scientific">freshwater metagenome</name>
    <dbReference type="NCBI Taxonomy" id="449393"/>
    <lineage>
        <taxon>unclassified sequences</taxon>
        <taxon>metagenomes</taxon>
        <taxon>ecological metagenomes</taxon>
    </lineage>
</organism>
<proteinExistence type="predicted"/>
<evidence type="ECO:0000313" key="8">
    <source>
        <dbReference type="EMBL" id="CAB4363420.1"/>
    </source>
</evidence>
<keyword evidence="2" id="KW-0677">Repeat</keyword>
<dbReference type="EMBL" id="CAFAAV010000081">
    <property type="protein sequence ID" value="CAB4818267.1"/>
    <property type="molecule type" value="Genomic_DNA"/>
</dbReference>
<dbReference type="GO" id="GO:0004674">
    <property type="term" value="F:protein serine/threonine kinase activity"/>
    <property type="evidence" value="ECO:0007669"/>
    <property type="project" value="TreeGrafter"/>
</dbReference>
<dbReference type="EMBL" id="CAEZYF010000008">
    <property type="protein sequence ID" value="CAB4723685.1"/>
    <property type="molecule type" value="Genomic_DNA"/>
</dbReference>
<dbReference type="EMBL" id="CAFBOL010000044">
    <property type="protein sequence ID" value="CAB4994642.1"/>
    <property type="molecule type" value="Genomic_DNA"/>
</dbReference>